<name>A0A4R9KBR0_9LEPT</name>
<protein>
    <recommendedName>
        <fullName evidence="2">SbsA Ig-like domain-containing protein</fullName>
    </recommendedName>
</protein>
<dbReference type="InterPro" id="IPR014755">
    <property type="entry name" value="Cu-Rt/internalin_Ig-like"/>
</dbReference>
<organism evidence="3 4">
    <name type="scientific">Leptospira sarikeiensis</name>
    <dbReference type="NCBI Taxonomy" id="2484943"/>
    <lineage>
        <taxon>Bacteria</taxon>
        <taxon>Pseudomonadati</taxon>
        <taxon>Spirochaetota</taxon>
        <taxon>Spirochaetia</taxon>
        <taxon>Leptospirales</taxon>
        <taxon>Leptospiraceae</taxon>
        <taxon>Leptospira</taxon>
    </lineage>
</organism>
<accession>A0A4R9KBR0</accession>
<reference evidence="3" key="1">
    <citation type="journal article" date="2019" name="PLoS Negl. Trop. Dis.">
        <title>Revisiting the worldwide diversity of Leptospira species in the environment.</title>
        <authorList>
            <person name="Vincent A.T."/>
            <person name="Schiettekatte O."/>
            <person name="Bourhy P."/>
            <person name="Veyrier F.J."/>
            <person name="Picardeau M."/>
        </authorList>
    </citation>
    <scope>NUCLEOTIDE SEQUENCE [LARGE SCALE GENOMIC DNA]</scope>
    <source>
        <strain evidence="3">201702455</strain>
    </source>
</reference>
<evidence type="ECO:0000256" key="1">
    <source>
        <dbReference type="ARBA" id="ARBA00022729"/>
    </source>
</evidence>
<feature type="domain" description="SbsA Ig-like" evidence="2">
    <location>
        <begin position="159"/>
        <end position="259"/>
    </location>
</feature>
<dbReference type="OrthoDB" id="336683at2"/>
<dbReference type="EMBL" id="RQGF01000008">
    <property type="protein sequence ID" value="TGL64208.1"/>
    <property type="molecule type" value="Genomic_DNA"/>
</dbReference>
<gene>
    <name evidence="3" type="ORF">EHQ64_02410</name>
</gene>
<sequence>MGTKSYPNMRVIKSIPNFLLVFGILLQFECSQLLDNADGPLDFLPSLHILDDFNPPLVQFNSPIQGATGVDSASHIVVTFSKEMNHQYTESAFSLSNNGQTIDGLFEWANNTLVFKPAKPLSSPGLYTYVISRSRAESKNGVNLLDDLRISFSYNSDLSQPKVSQTIPADRATAVAPNSFLTVVFDKPMDAVSVLSSISTSPDMNLELPATVITNNNTRFEFHPRSDLTYGTVYTVTIPSSVKDRVGNQMAQTSNISFTVGDDFIAPSLSSIQFSSLPTNHLTDEYNVISGMNKTDSFILDFSEPVRPSSLLDAISISPSQTYRVTQLNAAGSSYSVTFDEPLDVYQVYNLKISTAIVDLQNNKLSKNYSYYFKIDGSFSQKIRFRGIFSNSGFTGPSQLFTTQINTNAPQLTTATCTALECTQDLYLHFCYDDGTGSCAPTYTLLTGSILYLSSLQVSIEKEFGGSSVGCLEYVSNITDVTPIGYTPASVLVFHTTAACLDIGSTYLIRVKGGSSGITDDYGNRMDQDYSVRVRF</sequence>
<dbReference type="Pfam" id="PF13205">
    <property type="entry name" value="Big_5"/>
    <property type="match status" value="3"/>
</dbReference>
<dbReference type="InterPro" id="IPR032812">
    <property type="entry name" value="SbsA_Ig"/>
</dbReference>
<evidence type="ECO:0000313" key="4">
    <source>
        <dbReference type="Proteomes" id="UP000297762"/>
    </source>
</evidence>
<feature type="domain" description="SbsA Ig-like" evidence="2">
    <location>
        <begin position="54"/>
        <end position="153"/>
    </location>
</feature>
<proteinExistence type="predicted"/>
<keyword evidence="1" id="KW-0732">Signal</keyword>
<evidence type="ECO:0000313" key="3">
    <source>
        <dbReference type="EMBL" id="TGL64208.1"/>
    </source>
</evidence>
<comment type="caution">
    <text evidence="3">The sequence shown here is derived from an EMBL/GenBank/DDBJ whole genome shotgun (WGS) entry which is preliminary data.</text>
</comment>
<dbReference type="AlphaFoldDB" id="A0A4R9KBR0"/>
<dbReference type="Proteomes" id="UP000297762">
    <property type="component" value="Unassembled WGS sequence"/>
</dbReference>
<dbReference type="RefSeq" id="WP_135647917.1">
    <property type="nucleotide sequence ID" value="NZ_RQGF01000008.1"/>
</dbReference>
<evidence type="ECO:0000259" key="2">
    <source>
        <dbReference type="Pfam" id="PF13205"/>
    </source>
</evidence>
<feature type="domain" description="SbsA Ig-like" evidence="2">
    <location>
        <begin position="293"/>
        <end position="373"/>
    </location>
</feature>
<keyword evidence="4" id="KW-1185">Reference proteome</keyword>
<dbReference type="Gene3D" id="2.60.40.3710">
    <property type="match status" value="1"/>
</dbReference>
<dbReference type="Gene3D" id="2.60.40.1220">
    <property type="match status" value="1"/>
</dbReference>